<dbReference type="InterPro" id="IPR013798">
    <property type="entry name" value="Indole-3-glycerol_P_synth_dom"/>
</dbReference>
<evidence type="ECO:0000259" key="9">
    <source>
        <dbReference type="Pfam" id="PF00218"/>
    </source>
</evidence>
<keyword evidence="11" id="KW-1185">Reference proteome</keyword>
<comment type="caution">
    <text evidence="10">The sequence shown here is derived from an EMBL/GenBank/DDBJ whole genome shotgun (WGS) entry which is preliminary data.</text>
</comment>
<comment type="pathway">
    <text evidence="2 8">Amino-acid biosynthesis; L-tryptophan biosynthesis; L-tryptophan from chorismate: step 4/5.</text>
</comment>
<dbReference type="InterPro" id="IPR011060">
    <property type="entry name" value="RibuloseP-bd_barrel"/>
</dbReference>
<evidence type="ECO:0000313" key="10">
    <source>
        <dbReference type="EMBL" id="MDT0631905.1"/>
    </source>
</evidence>
<dbReference type="EC" id="4.1.1.48" evidence="8"/>
<dbReference type="Proteomes" id="UP001267426">
    <property type="component" value="Unassembled WGS sequence"/>
</dbReference>
<reference evidence="10 11" key="1">
    <citation type="submission" date="2023-09" db="EMBL/GenBank/DDBJ databases">
        <authorList>
            <person name="Rey-Velasco X."/>
        </authorList>
    </citation>
    <scope>NUCLEOTIDE SEQUENCE [LARGE SCALE GENOMIC DNA]</scope>
    <source>
        <strain evidence="10 11">F394</strain>
    </source>
</reference>
<proteinExistence type="inferred from homology"/>
<evidence type="ECO:0000256" key="5">
    <source>
        <dbReference type="ARBA" id="ARBA00022822"/>
    </source>
</evidence>
<keyword evidence="7 8" id="KW-0456">Lyase</keyword>
<keyword evidence="3 8" id="KW-0028">Amino-acid biosynthesis</keyword>
<dbReference type="HAMAP" id="MF_00134_B">
    <property type="entry name" value="IGPS_B"/>
    <property type="match status" value="1"/>
</dbReference>
<comment type="similarity">
    <text evidence="8">Belongs to the TrpC family.</text>
</comment>
<accession>A0ABU3BRI4</accession>
<dbReference type="PANTHER" id="PTHR22854">
    <property type="entry name" value="TRYPTOPHAN BIOSYNTHESIS PROTEIN"/>
    <property type="match status" value="1"/>
</dbReference>
<dbReference type="Pfam" id="PF00218">
    <property type="entry name" value="IGPS"/>
    <property type="match status" value="1"/>
</dbReference>
<dbReference type="InterPro" id="IPR045186">
    <property type="entry name" value="Indole-3-glycerol_P_synth"/>
</dbReference>
<keyword evidence="5 8" id="KW-0822">Tryptophan biosynthesis</keyword>
<dbReference type="PANTHER" id="PTHR22854:SF2">
    <property type="entry name" value="INDOLE-3-GLYCEROL-PHOSPHATE SYNTHASE"/>
    <property type="match status" value="1"/>
</dbReference>
<comment type="catalytic activity">
    <reaction evidence="1 8">
        <text>1-(2-carboxyphenylamino)-1-deoxy-D-ribulose 5-phosphate + H(+) = (1S,2R)-1-C-(indol-3-yl)glycerol 3-phosphate + CO2 + H2O</text>
        <dbReference type="Rhea" id="RHEA:23476"/>
        <dbReference type="ChEBI" id="CHEBI:15377"/>
        <dbReference type="ChEBI" id="CHEBI:15378"/>
        <dbReference type="ChEBI" id="CHEBI:16526"/>
        <dbReference type="ChEBI" id="CHEBI:58613"/>
        <dbReference type="ChEBI" id="CHEBI:58866"/>
        <dbReference type="EC" id="4.1.1.48"/>
    </reaction>
</comment>
<sequence length="280" mass="29877">MSTILDQILADTRALVAERRAVTPAAALTKRPAFHAPTLSLARALRRPDGPAYVAECKRASPSEGVIRPEYDPAATARAYKQAAAAAISVLTEPTHFQGSLEHLAAVRHAVDLPVLRKDFVVDDYQLVEARAYGADAVLLIAAALDRALLHDLLDAARDLGLGVLVEVHDERELDAIDLDRVDVLGANSRDLKTFRVDLDRAGRVFAHLPARIVRVAESGIRTAEDAARLRASGADAFLVGTHLMRSADPGRALAALRRETAVALASGTGYAVRGTVPAP</sequence>
<dbReference type="HAMAP" id="MF_00134_A">
    <property type="entry name" value="IGPS_A"/>
    <property type="match status" value="1"/>
</dbReference>
<evidence type="ECO:0000256" key="4">
    <source>
        <dbReference type="ARBA" id="ARBA00022793"/>
    </source>
</evidence>
<dbReference type="Gene3D" id="3.20.20.70">
    <property type="entry name" value="Aldolase class I"/>
    <property type="match status" value="1"/>
</dbReference>
<evidence type="ECO:0000256" key="8">
    <source>
        <dbReference type="HAMAP-Rule" id="MF_00134"/>
    </source>
</evidence>
<evidence type="ECO:0000256" key="6">
    <source>
        <dbReference type="ARBA" id="ARBA00023141"/>
    </source>
</evidence>
<dbReference type="PROSITE" id="PS00614">
    <property type="entry name" value="IGPS"/>
    <property type="match status" value="1"/>
</dbReference>
<gene>
    <name evidence="8 10" type="primary">trpC</name>
    <name evidence="10" type="ORF">RM540_09125</name>
</gene>
<dbReference type="InterPro" id="IPR001468">
    <property type="entry name" value="Indole-3-GlycerolPSynthase_CS"/>
</dbReference>
<dbReference type="EMBL" id="JAVRHT010000018">
    <property type="protein sequence ID" value="MDT0631905.1"/>
    <property type="molecule type" value="Genomic_DNA"/>
</dbReference>
<evidence type="ECO:0000256" key="2">
    <source>
        <dbReference type="ARBA" id="ARBA00004696"/>
    </source>
</evidence>
<feature type="domain" description="Indole-3-glycerol phosphate synthase" evidence="9">
    <location>
        <begin position="5"/>
        <end position="256"/>
    </location>
</feature>
<evidence type="ECO:0000313" key="11">
    <source>
        <dbReference type="Proteomes" id="UP001267426"/>
    </source>
</evidence>
<evidence type="ECO:0000256" key="1">
    <source>
        <dbReference type="ARBA" id="ARBA00001633"/>
    </source>
</evidence>
<dbReference type="NCBIfam" id="NF001377">
    <property type="entry name" value="PRK00278.2-4"/>
    <property type="match status" value="1"/>
</dbReference>
<keyword evidence="6 8" id="KW-0057">Aromatic amino acid biosynthesis</keyword>
<dbReference type="InterPro" id="IPR013785">
    <property type="entry name" value="Aldolase_TIM"/>
</dbReference>
<dbReference type="RefSeq" id="WP_311663319.1">
    <property type="nucleotide sequence ID" value="NZ_JAVRHT010000018.1"/>
</dbReference>
<dbReference type="CDD" id="cd00331">
    <property type="entry name" value="IGPS"/>
    <property type="match status" value="1"/>
</dbReference>
<name>A0ABU3BRI4_9BACT</name>
<evidence type="ECO:0000256" key="7">
    <source>
        <dbReference type="ARBA" id="ARBA00023239"/>
    </source>
</evidence>
<dbReference type="SUPFAM" id="SSF51366">
    <property type="entry name" value="Ribulose-phoshate binding barrel"/>
    <property type="match status" value="1"/>
</dbReference>
<dbReference type="GO" id="GO:0004425">
    <property type="term" value="F:indole-3-glycerol-phosphate synthase activity"/>
    <property type="evidence" value="ECO:0007669"/>
    <property type="project" value="UniProtKB-EC"/>
</dbReference>
<evidence type="ECO:0000256" key="3">
    <source>
        <dbReference type="ARBA" id="ARBA00022605"/>
    </source>
</evidence>
<keyword evidence="4 8" id="KW-0210">Decarboxylase</keyword>
<organism evidence="10 11">
    <name type="scientific">Rubrivirga litoralis</name>
    <dbReference type="NCBI Taxonomy" id="3075598"/>
    <lineage>
        <taxon>Bacteria</taxon>
        <taxon>Pseudomonadati</taxon>
        <taxon>Rhodothermota</taxon>
        <taxon>Rhodothermia</taxon>
        <taxon>Rhodothermales</taxon>
        <taxon>Rubricoccaceae</taxon>
        <taxon>Rubrivirga</taxon>
    </lineage>
</organism>
<protein>
    <recommendedName>
        <fullName evidence="8">Indole-3-glycerol phosphate synthase</fullName>
        <shortName evidence="8">IGPS</shortName>
        <ecNumber evidence="8">4.1.1.48</ecNumber>
    </recommendedName>
</protein>